<evidence type="ECO:0008006" key="4">
    <source>
        <dbReference type="Google" id="ProtNLM"/>
    </source>
</evidence>
<sequence>MRALALITAMACLTGCSAFSGEGYPTLLPLDEILVETPPEPDTSAELSARADALRARADALRAEESTTAAP</sequence>
<gene>
    <name evidence="2" type="ORF">DW2_14085</name>
</gene>
<dbReference type="STRING" id="1317124.DW2_14085"/>
<name>A0A085TTT9_9RHOB</name>
<dbReference type="PATRIC" id="fig|1317124.6.peg.2830"/>
<reference evidence="3" key="1">
    <citation type="submission" date="2013-04" db="EMBL/GenBank/DDBJ databases">
        <title>Thioclava sp. 13D2W-2 Genome Sequencing.</title>
        <authorList>
            <person name="Lai Q."/>
            <person name="Li G."/>
            <person name="Shao Z."/>
        </authorList>
    </citation>
    <scope>NUCLEOTIDE SEQUENCE [LARGE SCALE GENOMIC DNA]</scope>
    <source>
        <strain evidence="3">13D2W-2</strain>
    </source>
</reference>
<keyword evidence="1" id="KW-0732">Signal</keyword>
<evidence type="ECO:0000313" key="3">
    <source>
        <dbReference type="Proteomes" id="UP000028607"/>
    </source>
</evidence>
<feature type="signal peptide" evidence="1">
    <location>
        <begin position="1"/>
        <end position="20"/>
    </location>
</feature>
<dbReference type="eggNOG" id="ENOG502ZURQ">
    <property type="taxonomic scope" value="Bacteria"/>
</dbReference>
<dbReference type="RefSeq" id="WP_038147613.1">
    <property type="nucleotide sequence ID" value="NZ_AQRC01000012.1"/>
</dbReference>
<reference evidence="2 3" key="2">
    <citation type="journal article" date="2015" name="Antonie Van Leeuwenhoek">
        <title>Thioclava indica sp. nov., isolated from surface seawater of the Indian Ocean.</title>
        <authorList>
            <person name="Liu Y."/>
            <person name="Lai Q."/>
            <person name="Du J."/>
            <person name="Xu H."/>
            <person name="Jiang L."/>
            <person name="Shao Z."/>
        </authorList>
    </citation>
    <scope>NUCLEOTIDE SEQUENCE [LARGE SCALE GENOMIC DNA]</scope>
    <source>
        <strain evidence="2 3">13D2W-2</strain>
    </source>
</reference>
<dbReference type="AlphaFoldDB" id="A0A085TTT9"/>
<dbReference type="EMBL" id="AQRC01000012">
    <property type="protein sequence ID" value="KFE34136.1"/>
    <property type="molecule type" value="Genomic_DNA"/>
</dbReference>
<feature type="chain" id="PRO_5001797506" description="Lipoprotein" evidence="1">
    <location>
        <begin position="21"/>
        <end position="71"/>
    </location>
</feature>
<comment type="caution">
    <text evidence="2">The sequence shown here is derived from an EMBL/GenBank/DDBJ whole genome shotgun (WGS) entry which is preliminary data.</text>
</comment>
<evidence type="ECO:0000256" key="1">
    <source>
        <dbReference type="SAM" id="SignalP"/>
    </source>
</evidence>
<keyword evidence="3" id="KW-1185">Reference proteome</keyword>
<organism evidence="2 3">
    <name type="scientific">Thioclava atlantica</name>
    <dbReference type="NCBI Taxonomy" id="1317124"/>
    <lineage>
        <taxon>Bacteria</taxon>
        <taxon>Pseudomonadati</taxon>
        <taxon>Pseudomonadota</taxon>
        <taxon>Alphaproteobacteria</taxon>
        <taxon>Rhodobacterales</taxon>
        <taxon>Paracoccaceae</taxon>
        <taxon>Thioclava</taxon>
    </lineage>
</organism>
<accession>A0A085TTT9</accession>
<protein>
    <recommendedName>
        <fullName evidence="4">Lipoprotein</fullName>
    </recommendedName>
</protein>
<dbReference type="OrthoDB" id="7778263at2"/>
<dbReference type="Proteomes" id="UP000028607">
    <property type="component" value="Unassembled WGS sequence"/>
</dbReference>
<proteinExistence type="predicted"/>
<evidence type="ECO:0000313" key="2">
    <source>
        <dbReference type="EMBL" id="KFE34136.1"/>
    </source>
</evidence>